<proteinExistence type="predicted"/>
<dbReference type="PANTHER" id="PTHR10127">
    <property type="entry name" value="DISCOIDIN, CUB, EGF, LAMININ , AND ZINC METALLOPROTEASE DOMAIN CONTAINING"/>
    <property type="match status" value="1"/>
</dbReference>
<dbReference type="PANTHER" id="PTHR10127:SF793">
    <property type="entry name" value="ZINC METALLOPROTEINASE NAS-31"/>
    <property type="match status" value="1"/>
</dbReference>
<evidence type="ECO:0000313" key="5">
    <source>
        <dbReference type="EMBL" id="KAK0419109.1"/>
    </source>
</evidence>
<dbReference type="InterPro" id="IPR001506">
    <property type="entry name" value="Peptidase_M12A"/>
</dbReference>
<keyword evidence="2 3" id="KW-0645">Protease</keyword>
<organism evidence="5 6">
    <name type="scientific">Steinernema hermaphroditum</name>
    <dbReference type="NCBI Taxonomy" id="289476"/>
    <lineage>
        <taxon>Eukaryota</taxon>
        <taxon>Metazoa</taxon>
        <taxon>Ecdysozoa</taxon>
        <taxon>Nematoda</taxon>
        <taxon>Chromadorea</taxon>
        <taxon>Rhabditida</taxon>
        <taxon>Tylenchina</taxon>
        <taxon>Panagrolaimomorpha</taxon>
        <taxon>Strongyloidoidea</taxon>
        <taxon>Steinernematidae</taxon>
        <taxon>Steinernema</taxon>
    </lineage>
</organism>
<comment type="caution">
    <text evidence="2">Lacks conserved residue(s) required for the propagation of feature annotation.</text>
</comment>
<dbReference type="InterPro" id="IPR006026">
    <property type="entry name" value="Peptidase_Metallo"/>
</dbReference>
<evidence type="ECO:0000256" key="3">
    <source>
        <dbReference type="RuleBase" id="RU361183"/>
    </source>
</evidence>
<keyword evidence="2 3" id="KW-0479">Metal-binding</keyword>
<keyword evidence="2 3" id="KW-0378">Hydrolase</keyword>
<evidence type="ECO:0000313" key="6">
    <source>
        <dbReference type="Proteomes" id="UP001175271"/>
    </source>
</evidence>
<feature type="active site" evidence="2">
    <location>
        <position position="167"/>
    </location>
</feature>
<dbReference type="AlphaFoldDB" id="A0AA39IA02"/>
<comment type="caution">
    <text evidence="5">The sequence shown here is derived from an EMBL/GenBank/DDBJ whole genome shotgun (WGS) entry which is preliminary data.</text>
</comment>
<dbReference type="GO" id="GO:0004222">
    <property type="term" value="F:metalloendopeptidase activity"/>
    <property type="evidence" value="ECO:0007669"/>
    <property type="project" value="UniProtKB-UniRule"/>
</dbReference>
<dbReference type="InterPro" id="IPR024079">
    <property type="entry name" value="MetalloPept_cat_dom_sf"/>
</dbReference>
<reference evidence="5" key="1">
    <citation type="submission" date="2023-06" db="EMBL/GenBank/DDBJ databases">
        <title>Genomic analysis of the entomopathogenic nematode Steinernema hermaphroditum.</title>
        <authorList>
            <person name="Schwarz E.M."/>
            <person name="Heppert J.K."/>
            <person name="Baniya A."/>
            <person name="Schwartz H.T."/>
            <person name="Tan C.-H."/>
            <person name="Antoshechkin I."/>
            <person name="Sternberg P.W."/>
            <person name="Goodrich-Blair H."/>
            <person name="Dillman A.R."/>
        </authorList>
    </citation>
    <scope>NUCLEOTIDE SEQUENCE</scope>
    <source>
        <strain evidence="5">PS9179</strain>
        <tissue evidence="5">Whole animal</tissue>
    </source>
</reference>
<dbReference type="GO" id="GO:0006508">
    <property type="term" value="P:proteolysis"/>
    <property type="evidence" value="ECO:0007669"/>
    <property type="project" value="UniProtKB-KW"/>
</dbReference>
<dbReference type="Gene3D" id="3.40.390.10">
    <property type="entry name" value="Collagenase (Catalytic Domain)"/>
    <property type="match status" value="1"/>
</dbReference>
<keyword evidence="6" id="KW-1185">Reference proteome</keyword>
<feature type="disulfide bond" evidence="2">
    <location>
        <begin position="136"/>
        <end position="158"/>
    </location>
</feature>
<feature type="domain" description="Peptidase M12A" evidence="4">
    <location>
        <begin position="58"/>
        <end position="271"/>
    </location>
</feature>
<protein>
    <recommendedName>
        <fullName evidence="3">Metalloendopeptidase</fullName>
        <ecNumber evidence="3">3.4.24.-</ecNumber>
    </recommendedName>
</protein>
<keyword evidence="2 3" id="KW-0862">Zinc</keyword>
<sequence length="465" mass="52474">MKFTILSAVQALHAAIFCLFMQLEYLVIKLILGLTVMVTMYLLQKSNALFVVIEKVYKSLRKEQQNDEKYSEEDPEILNVGGQKKSSEDYRKVMKFVFDFFTRKSCLSFTEVTFDGYKNLTDKVGTVILITYQEGCWAGWVGKWYDNSDQTVSIGEGCGNFNDAAHELLHALGLDHTMNRHDREKYVHFVANATSESGQSVYTITNKTHNNNYGVDYDLTSLMHYNPYGFVIGNEPNLIAVDPDKQHSIGKHFIGPSHSDLLMLNRLHKCFDKCGTPMHCPNGGFQSTNKCSNCICPRGFVGELCDMRDPGDNGDGKPCGGEIYVDAIPSTFLTKKIGEKGKSFDRRICYWHLKSAPGTRLEITFFRDWSPWIPEGNCDWYEKGGIELRLGNFGIGGYIFECKEQYPNRRLLADGNVAVVALEASSGVQHLFMAARAVPGNTNRSHKRHGLFGKEKYQADGVHVY</sequence>
<keyword evidence="2 3" id="KW-0482">Metalloprotease</keyword>
<accession>A0AA39IA02</accession>
<dbReference type="Pfam" id="PF01400">
    <property type="entry name" value="Astacin"/>
    <property type="match status" value="1"/>
</dbReference>
<dbReference type="EC" id="3.4.24.-" evidence="3"/>
<evidence type="ECO:0000259" key="4">
    <source>
        <dbReference type="PROSITE" id="PS51864"/>
    </source>
</evidence>
<dbReference type="EMBL" id="JAUCMV010000002">
    <property type="protein sequence ID" value="KAK0419109.1"/>
    <property type="molecule type" value="Genomic_DNA"/>
</dbReference>
<feature type="binding site" evidence="2">
    <location>
        <position position="166"/>
    </location>
    <ligand>
        <name>Zn(2+)</name>
        <dbReference type="ChEBI" id="CHEBI:29105"/>
        <note>catalytic</note>
    </ligand>
</feature>
<dbReference type="Proteomes" id="UP001175271">
    <property type="component" value="Unassembled WGS sequence"/>
</dbReference>
<evidence type="ECO:0000256" key="2">
    <source>
        <dbReference type="PROSITE-ProRule" id="PRU01211"/>
    </source>
</evidence>
<comment type="cofactor">
    <cofactor evidence="2 3">
        <name>Zn(2+)</name>
        <dbReference type="ChEBI" id="CHEBI:29105"/>
    </cofactor>
    <text evidence="2 3">Binds 1 zinc ion per subunit.</text>
</comment>
<keyword evidence="1 2" id="KW-1015">Disulfide bond</keyword>
<feature type="binding site" evidence="2">
    <location>
        <position position="170"/>
    </location>
    <ligand>
        <name>Zn(2+)</name>
        <dbReference type="ChEBI" id="CHEBI:29105"/>
        <note>catalytic</note>
    </ligand>
</feature>
<dbReference type="SUPFAM" id="SSF55486">
    <property type="entry name" value="Metalloproteases ('zincins'), catalytic domain"/>
    <property type="match status" value="1"/>
</dbReference>
<name>A0AA39IA02_9BILA</name>
<dbReference type="SMART" id="SM00235">
    <property type="entry name" value="ZnMc"/>
    <property type="match status" value="1"/>
</dbReference>
<feature type="binding site" evidence="2">
    <location>
        <position position="176"/>
    </location>
    <ligand>
        <name>Zn(2+)</name>
        <dbReference type="ChEBI" id="CHEBI:29105"/>
        <note>catalytic</note>
    </ligand>
</feature>
<dbReference type="PRINTS" id="PR00480">
    <property type="entry name" value="ASTACIN"/>
</dbReference>
<dbReference type="GO" id="GO:0008270">
    <property type="term" value="F:zinc ion binding"/>
    <property type="evidence" value="ECO:0007669"/>
    <property type="project" value="UniProtKB-UniRule"/>
</dbReference>
<gene>
    <name evidence="5" type="ORF">QR680_013957</name>
</gene>
<dbReference type="PROSITE" id="PS51864">
    <property type="entry name" value="ASTACIN"/>
    <property type="match status" value="1"/>
</dbReference>
<evidence type="ECO:0000256" key="1">
    <source>
        <dbReference type="ARBA" id="ARBA00023157"/>
    </source>
</evidence>